<accession>A0A8S3WJK4</accession>
<feature type="compositionally biased region" description="Polar residues" evidence="1">
    <location>
        <begin position="35"/>
        <end position="53"/>
    </location>
</feature>
<organism evidence="2 3">
    <name type="scientific">Parnassius apollo</name>
    <name type="common">Apollo butterfly</name>
    <name type="synonym">Papilio apollo</name>
    <dbReference type="NCBI Taxonomy" id="110799"/>
    <lineage>
        <taxon>Eukaryota</taxon>
        <taxon>Metazoa</taxon>
        <taxon>Ecdysozoa</taxon>
        <taxon>Arthropoda</taxon>
        <taxon>Hexapoda</taxon>
        <taxon>Insecta</taxon>
        <taxon>Pterygota</taxon>
        <taxon>Neoptera</taxon>
        <taxon>Endopterygota</taxon>
        <taxon>Lepidoptera</taxon>
        <taxon>Glossata</taxon>
        <taxon>Ditrysia</taxon>
        <taxon>Papilionoidea</taxon>
        <taxon>Papilionidae</taxon>
        <taxon>Parnassiinae</taxon>
        <taxon>Parnassini</taxon>
        <taxon>Parnassius</taxon>
        <taxon>Parnassius</taxon>
    </lineage>
</organism>
<proteinExistence type="predicted"/>
<feature type="region of interest" description="Disordered" evidence="1">
    <location>
        <begin position="1"/>
        <end position="80"/>
    </location>
</feature>
<dbReference type="Proteomes" id="UP000691718">
    <property type="component" value="Unassembled WGS sequence"/>
</dbReference>
<gene>
    <name evidence="2" type="ORF">PAPOLLO_LOCUS7149</name>
</gene>
<evidence type="ECO:0000313" key="2">
    <source>
        <dbReference type="EMBL" id="CAG4964280.1"/>
    </source>
</evidence>
<comment type="caution">
    <text evidence="2">The sequence shown here is derived from an EMBL/GenBank/DDBJ whole genome shotgun (WGS) entry which is preliminary data.</text>
</comment>
<evidence type="ECO:0000313" key="3">
    <source>
        <dbReference type="Proteomes" id="UP000691718"/>
    </source>
</evidence>
<sequence length="80" mass="9052">MFEFLGDQDTPRTSRSNIDDADEIEEIADIRDTNENTTLDTEVTLENTAQNSVSHEKQQEPAEKQPMISRPGKKTTSQIN</sequence>
<reference evidence="2" key="1">
    <citation type="submission" date="2021-04" db="EMBL/GenBank/DDBJ databases">
        <authorList>
            <person name="Tunstrom K."/>
        </authorList>
    </citation>
    <scope>NUCLEOTIDE SEQUENCE</scope>
</reference>
<feature type="compositionally biased region" description="Basic and acidic residues" evidence="1">
    <location>
        <begin position="54"/>
        <end position="63"/>
    </location>
</feature>
<keyword evidence="3" id="KW-1185">Reference proteome</keyword>
<dbReference type="AlphaFoldDB" id="A0A8S3WJK4"/>
<name>A0A8S3WJK4_PARAO</name>
<protein>
    <submittedName>
        <fullName evidence="2">(apollo) hypothetical protein</fullName>
    </submittedName>
</protein>
<evidence type="ECO:0000256" key="1">
    <source>
        <dbReference type="SAM" id="MobiDB-lite"/>
    </source>
</evidence>
<dbReference type="EMBL" id="CAJQZP010000493">
    <property type="protein sequence ID" value="CAG4964280.1"/>
    <property type="molecule type" value="Genomic_DNA"/>
</dbReference>